<dbReference type="Pfam" id="PF00486">
    <property type="entry name" value="Trans_reg_C"/>
    <property type="match status" value="1"/>
</dbReference>
<organism evidence="5 6">
    <name type="scientific">Raoultella terrigena</name>
    <name type="common">Klebsiella terrigena</name>
    <dbReference type="NCBI Taxonomy" id="577"/>
    <lineage>
        <taxon>Bacteria</taxon>
        <taxon>Pseudomonadati</taxon>
        <taxon>Pseudomonadota</taxon>
        <taxon>Gammaproteobacteria</taxon>
        <taxon>Enterobacterales</taxon>
        <taxon>Enterobacteriaceae</taxon>
        <taxon>Klebsiella/Raoultella group</taxon>
        <taxon>Raoultella</taxon>
    </lineage>
</organism>
<dbReference type="AlphaFoldDB" id="A0A485B9B4"/>
<sequence length="296" mass="33492">MHRYYVINNTVEFHPTTRKLRNIIIPTNMVVLNSPASRCLLLLIERSGTIVTQQEFMYNVWEKLGLVVSANTYYQNICLLRKGMKEIGFTRDPITTIPRIGLTLALDTQIQTIESTDPPAPDNDDGQAADDAALPASYEELNKADSGHASSPHETVESVADIPASVPDIPDPLYLKKGDAGRLSKLFLLISILIFSILLTDLKVIVAHFQDQRYFENYQLTVNTDGCHLFLNKDIHSADERTKALNYGVQFKSDCQKFPWVYISRYAMLPRASVIRCNKPMSSPNYCISNYFIEDH</sequence>
<keyword evidence="1 2" id="KW-0238">DNA-binding</keyword>
<dbReference type="GO" id="GO:0006355">
    <property type="term" value="P:regulation of DNA-templated transcription"/>
    <property type="evidence" value="ECO:0007669"/>
    <property type="project" value="InterPro"/>
</dbReference>
<proteinExistence type="predicted"/>
<feature type="transmembrane region" description="Helical" evidence="3">
    <location>
        <begin position="186"/>
        <end position="209"/>
    </location>
</feature>
<feature type="DNA-binding region" description="OmpR/PhoB-type" evidence="2">
    <location>
        <begin position="2"/>
        <end position="106"/>
    </location>
</feature>
<evidence type="ECO:0000256" key="2">
    <source>
        <dbReference type="PROSITE-ProRule" id="PRU01091"/>
    </source>
</evidence>
<name>A0A485B9B4_RAOTE</name>
<keyword evidence="3" id="KW-1133">Transmembrane helix</keyword>
<feature type="domain" description="OmpR/PhoB-type" evidence="4">
    <location>
        <begin position="2"/>
        <end position="106"/>
    </location>
</feature>
<dbReference type="InterPro" id="IPR016032">
    <property type="entry name" value="Sig_transdc_resp-reg_C-effctor"/>
</dbReference>
<accession>A0A485B9B4</accession>
<evidence type="ECO:0000256" key="3">
    <source>
        <dbReference type="SAM" id="Phobius"/>
    </source>
</evidence>
<dbReference type="Proteomes" id="UP000332594">
    <property type="component" value="Unassembled WGS sequence"/>
</dbReference>
<evidence type="ECO:0000256" key="1">
    <source>
        <dbReference type="ARBA" id="ARBA00023125"/>
    </source>
</evidence>
<dbReference type="PROSITE" id="PS51755">
    <property type="entry name" value="OMPR_PHOB"/>
    <property type="match status" value="1"/>
</dbReference>
<gene>
    <name evidence="5" type="ORF">NCTC13038_00403</name>
</gene>
<dbReference type="InterPro" id="IPR036388">
    <property type="entry name" value="WH-like_DNA-bd_sf"/>
</dbReference>
<evidence type="ECO:0000313" key="6">
    <source>
        <dbReference type="Proteomes" id="UP000332594"/>
    </source>
</evidence>
<reference evidence="5 6" key="1">
    <citation type="submission" date="2019-03" db="EMBL/GenBank/DDBJ databases">
        <authorList>
            <consortium name="Pathogen Informatics"/>
        </authorList>
    </citation>
    <scope>NUCLEOTIDE SEQUENCE [LARGE SCALE GENOMIC DNA]</scope>
    <source>
        <strain evidence="5 6">NCTC13038</strain>
    </source>
</reference>
<dbReference type="SUPFAM" id="SSF46894">
    <property type="entry name" value="C-terminal effector domain of the bipartite response regulators"/>
    <property type="match status" value="1"/>
</dbReference>
<protein>
    <recommendedName>
        <fullName evidence="4">OmpR/PhoB-type domain-containing protein</fullName>
    </recommendedName>
</protein>
<dbReference type="GO" id="GO:0003677">
    <property type="term" value="F:DNA binding"/>
    <property type="evidence" value="ECO:0007669"/>
    <property type="project" value="UniProtKB-UniRule"/>
</dbReference>
<evidence type="ECO:0000259" key="4">
    <source>
        <dbReference type="PROSITE" id="PS51755"/>
    </source>
</evidence>
<dbReference type="SMART" id="SM00862">
    <property type="entry name" value="Trans_reg_C"/>
    <property type="match status" value="1"/>
</dbReference>
<dbReference type="GO" id="GO:0000160">
    <property type="term" value="P:phosphorelay signal transduction system"/>
    <property type="evidence" value="ECO:0007669"/>
    <property type="project" value="InterPro"/>
</dbReference>
<dbReference type="Gene3D" id="1.10.10.10">
    <property type="entry name" value="Winged helix-like DNA-binding domain superfamily/Winged helix DNA-binding domain"/>
    <property type="match status" value="1"/>
</dbReference>
<dbReference type="InterPro" id="IPR001867">
    <property type="entry name" value="OmpR/PhoB-type_DNA-bd"/>
</dbReference>
<evidence type="ECO:0000313" key="5">
    <source>
        <dbReference type="EMBL" id="VFS65339.1"/>
    </source>
</evidence>
<keyword evidence="3" id="KW-0472">Membrane</keyword>
<dbReference type="EMBL" id="CAADJG010000002">
    <property type="protein sequence ID" value="VFS65339.1"/>
    <property type="molecule type" value="Genomic_DNA"/>
</dbReference>
<keyword evidence="3" id="KW-0812">Transmembrane</keyword>